<reference evidence="12" key="1">
    <citation type="submission" date="2021-11" db="EMBL/GenBank/DDBJ databases">
        <authorList>
            <person name="Bulgarelli D."/>
        </authorList>
    </citation>
    <scope>NUCLEOTIDE SEQUENCE</scope>
    <source>
        <strain evidence="12">Bi133</strain>
    </source>
</reference>
<evidence type="ECO:0000313" key="12">
    <source>
        <dbReference type="EMBL" id="CAH0269242.1"/>
    </source>
</evidence>
<dbReference type="GO" id="GO:0009986">
    <property type="term" value="C:cell surface"/>
    <property type="evidence" value="ECO:0007669"/>
    <property type="project" value="UniProtKB-SubCell"/>
</dbReference>
<dbReference type="PRINTS" id="PR00813">
    <property type="entry name" value="BCTERIALGSPG"/>
</dbReference>
<evidence type="ECO:0000256" key="3">
    <source>
        <dbReference type="ARBA" id="ARBA00022475"/>
    </source>
</evidence>
<evidence type="ECO:0000313" key="13">
    <source>
        <dbReference type="Proteomes" id="UP000789326"/>
    </source>
</evidence>
<dbReference type="InterPro" id="IPR045584">
    <property type="entry name" value="Pilin-like"/>
</dbReference>
<dbReference type="NCBIfam" id="NF040999">
    <property type="entry name" value="pilin_ComGC"/>
    <property type="match status" value="1"/>
</dbReference>
<evidence type="ECO:0000256" key="9">
    <source>
        <dbReference type="ARBA" id="ARBA00043982"/>
    </source>
</evidence>
<evidence type="ECO:0000256" key="7">
    <source>
        <dbReference type="ARBA" id="ARBA00023136"/>
    </source>
</evidence>
<feature type="chain" id="PRO_5041501853" description="ComG operon protein 3" evidence="11">
    <location>
        <begin position="27"/>
        <end position="119"/>
    </location>
</feature>
<sequence length="119" mass="13340">MLEGHLIFRWFQEHDDMLKKVMNERGFTLIEMLIVLLVISILLIITIPNITKNQSTIQSKGCEAFVKMAQAQVQAYEIDNAKLPGSIGELESQGYLKQTSCPNGDELSLDSKGKITVVE</sequence>
<keyword evidence="8 10" id="KW-0178">Competence</keyword>
<evidence type="ECO:0000256" key="1">
    <source>
        <dbReference type="ARBA" id="ARBA00004162"/>
    </source>
</evidence>
<dbReference type="PROSITE" id="PS00409">
    <property type="entry name" value="PROKAR_NTER_METHYL"/>
    <property type="match status" value="1"/>
</dbReference>
<comment type="similarity">
    <text evidence="9 10">Belongs to the ComGC family.</text>
</comment>
<dbReference type="InterPro" id="IPR012902">
    <property type="entry name" value="N_methyl_site"/>
</dbReference>
<organism evidence="12 13">
    <name type="scientific">Peribacillus simplex</name>
    <dbReference type="NCBI Taxonomy" id="1478"/>
    <lineage>
        <taxon>Bacteria</taxon>
        <taxon>Bacillati</taxon>
        <taxon>Bacillota</taxon>
        <taxon>Bacilli</taxon>
        <taxon>Bacillales</taxon>
        <taxon>Bacillaceae</taxon>
        <taxon>Peribacillus</taxon>
    </lineage>
</organism>
<evidence type="ECO:0000256" key="10">
    <source>
        <dbReference type="PIRNR" id="PIRNR029928"/>
    </source>
</evidence>
<dbReference type="PIRSF" id="PIRSF029928">
    <property type="entry name" value="Late_competence_ComGC"/>
    <property type="match status" value="1"/>
</dbReference>
<keyword evidence="4 11" id="KW-0488">Methylation</keyword>
<accession>A0A9W4L4F5</accession>
<feature type="propeptide" id="PRO_5041501854" evidence="11">
    <location>
        <begin position="1"/>
        <end position="26"/>
    </location>
</feature>
<dbReference type="SUPFAM" id="SSF54523">
    <property type="entry name" value="Pili subunits"/>
    <property type="match status" value="1"/>
</dbReference>
<evidence type="ECO:0000256" key="5">
    <source>
        <dbReference type="ARBA" id="ARBA00022692"/>
    </source>
</evidence>
<dbReference type="GO" id="GO:0015627">
    <property type="term" value="C:type II protein secretion system complex"/>
    <property type="evidence" value="ECO:0007669"/>
    <property type="project" value="InterPro"/>
</dbReference>
<evidence type="ECO:0000256" key="6">
    <source>
        <dbReference type="ARBA" id="ARBA00022989"/>
    </source>
</evidence>
<dbReference type="InterPro" id="IPR000983">
    <property type="entry name" value="Bac_GSPG_pilin"/>
</dbReference>
<feature type="transmembrane region" description="Helical" evidence="10">
    <location>
        <begin position="27"/>
        <end position="47"/>
    </location>
</feature>
<dbReference type="AlphaFoldDB" id="A0A9W4L4F5"/>
<dbReference type="Proteomes" id="UP000789326">
    <property type="component" value="Unassembled WGS sequence"/>
</dbReference>
<keyword evidence="10" id="KW-0813">Transport</keyword>
<comment type="subcellular location">
    <subcellularLocation>
        <location evidence="1">Cell membrane</location>
        <topology evidence="1">Single-pass membrane protein</topology>
    </subcellularLocation>
    <subcellularLocation>
        <location evidence="2">Cell surface</location>
    </subcellularLocation>
</comment>
<dbReference type="NCBIfam" id="TIGR02532">
    <property type="entry name" value="IV_pilin_GFxxxE"/>
    <property type="match status" value="1"/>
</dbReference>
<dbReference type="GO" id="GO:0030420">
    <property type="term" value="P:establishment of competence for transformation"/>
    <property type="evidence" value="ECO:0007669"/>
    <property type="project" value="UniProtKB-UniRule"/>
</dbReference>
<feature type="modified residue" description="N-methylphenylalanine" evidence="11">
    <location>
        <position position="27"/>
    </location>
</feature>
<dbReference type="GO" id="GO:0005886">
    <property type="term" value="C:plasma membrane"/>
    <property type="evidence" value="ECO:0007669"/>
    <property type="project" value="UniProtKB-SubCell"/>
</dbReference>
<keyword evidence="6 10" id="KW-1133">Transmembrane helix</keyword>
<comment type="subunit">
    <text evidence="10">Homodimer.</text>
</comment>
<evidence type="ECO:0000256" key="2">
    <source>
        <dbReference type="ARBA" id="ARBA00004241"/>
    </source>
</evidence>
<name>A0A9W4L4F5_9BACI</name>
<gene>
    <name evidence="12" type="primary">comGC</name>
    <name evidence="12" type="ORF">SRABI133_03613</name>
</gene>
<dbReference type="InterPro" id="IPR016940">
    <property type="entry name" value="ComGC"/>
</dbReference>
<dbReference type="RefSeq" id="WP_397317383.1">
    <property type="nucleotide sequence ID" value="NZ_CAKKMG010000061.1"/>
</dbReference>
<dbReference type="Pfam" id="PF07963">
    <property type="entry name" value="N_methyl"/>
    <property type="match status" value="1"/>
</dbReference>
<keyword evidence="3 10" id="KW-1003">Cell membrane</keyword>
<keyword evidence="5 10" id="KW-0812">Transmembrane</keyword>
<comment type="caution">
    <text evidence="12">The sequence shown here is derived from an EMBL/GenBank/DDBJ whole genome shotgun (WGS) entry which is preliminary data.</text>
</comment>
<evidence type="ECO:0000256" key="8">
    <source>
        <dbReference type="ARBA" id="ARBA00023287"/>
    </source>
</evidence>
<comment type="function">
    <text evidence="10">Required for transformation and DNA binding.</text>
</comment>
<dbReference type="GO" id="GO:0015628">
    <property type="term" value="P:protein secretion by the type II secretion system"/>
    <property type="evidence" value="ECO:0007669"/>
    <property type="project" value="InterPro"/>
</dbReference>
<dbReference type="Gene3D" id="3.30.700.10">
    <property type="entry name" value="Glycoprotein, Type 4 Pilin"/>
    <property type="match status" value="1"/>
</dbReference>
<dbReference type="EMBL" id="CAKKMG010000061">
    <property type="protein sequence ID" value="CAH0269242.1"/>
    <property type="molecule type" value="Genomic_DNA"/>
</dbReference>
<protein>
    <recommendedName>
        <fullName evidence="10">ComG operon protein 3</fullName>
    </recommendedName>
</protein>
<evidence type="ECO:0000256" key="11">
    <source>
        <dbReference type="PIRSR" id="PIRSR029928-50"/>
    </source>
</evidence>
<evidence type="ECO:0000256" key="4">
    <source>
        <dbReference type="ARBA" id="ARBA00022481"/>
    </source>
</evidence>
<keyword evidence="7 10" id="KW-0472">Membrane</keyword>
<proteinExistence type="inferred from homology"/>